<dbReference type="PANTHER" id="PTHR33303:SF2">
    <property type="entry name" value="COA-BINDING DOMAIN-CONTAINING PROTEIN"/>
    <property type="match status" value="1"/>
</dbReference>
<dbReference type="EMBL" id="NBSH01000006">
    <property type="protein sequence ID" value="ORX37054.1"/>
    <property type="molecule type" value="Genomic_DNA"/>
</dbReference>
<reference evidence="2 3" key="1">
    <citation type="submission" date="2017-03" db="EMBL/GenBank/DDBJ databases">
        <title>Widespread Adenine N6-methylation of Active Genes in Fungi.</title>
        <authorList>
            <consortium name="DOE Joint Genome Institute"/>
            <person name="Mondo S.J."/>
            <person name="Dannebaum R.O."/>
            <person name="Kuo R.C."/>
            <person name="Louie K.B."/>
            <person name="Bewick A.J."/>
            <person name="Labutti K."/>
            <person name="Haridas S."/>
            <person name="Kuo A."/>
            <person name="Salamov A."/>
            <person name="Ahrendt S.R."/>
            <person name="Lau R."/>
            <person name="Bowen B.P."/>
            <person name="Lipzen A."/>
            <person name="Sullivan W."/>
            <person name="Andreopoulos W.B."/>
            <person name="Clum A."/>
            <person name="Lindquist E."/>
            <person name="Daum C."/>
            <person name="Northen T.R."/>
            <person name="Ramamoorthy G."/>
            <person name="Schmitz R.J."/>
            <person name="Gryganskyi A."/>
            <person name="Culley D."/>
            <person name="Magnuson J."/>
            <person name="James T.Y."/>
            <person name="O'Malley M.A."/>
            <person name="Stajich J.E."/>
            <person name="Spatafora J.W."/>
            <person name="Visel A."/>
            <person name="Grigoriev I.V."/>
        </authorList>
    </citation>
    <scope>NUCLEOTIDE SEQUENCE [LARGE SCALE GENOMIC DNA]</scope>
    <source>
        <strain evidence="2 3">NRRL Y-17943</strain>
    </source>
</reference>
<name>A0A1Y1UHV4_9TREE</name>
<dbReference type="RefSeq" id="XP_021871092.1">
    <property type="nucleotide sequence ID" value="XM_022018185.1"/>
</dbReference>
<keyword evidence="3" id="KW-1185">Reference proteome</keyword>
<dbReference type="AlphaFoldDB" id="A0A1Y1UHV4"/>
<dbReference type="SUPFAM" id="SSF51735">
    <property type="entry name" value="NAD(P)-binding Rossmann-fold domains"/>
    <property type="match status" value="1"/>
</dbReference>
<sequence length="146" mass="16162">MSITPAMKRFLGANKYIVIGSVLTDRSRWDNKVLRWYINHGLPVQPMKPGSNGGEAEDLPMLPNLNEDLSETSISIIINPVKGYPILEQLFKDKSRSPHGVWFQPGAGDSGEIKQFVKDNSLEDRIILGGPCILVSGESVLETLRT</sequence>
<dbReference type="OrthoDB" id="5138418at2759"/>
<dbReference type="InParanoid" id="A0A1Y1UHV4"/>
<gene>
    <name evidence="2" type="ORF">BD324DRAFT_650667</name>
</gene>
<evidence type="ECO:0000259" key="1">
    <source>
        <dbReference type="Pfam" id="PF13380"/>
    </source>
</evidence>
<feature type="domain" description="CoA-binding" evidence="1">
    <location>
        <begin position="15"/>
        <end position="137"/>
    </location>
</feature>
<dbReference type="InterPro" id="IPR036291">
    <property type="entry name" value="NAD(P)-bd_dom_sf"/>
</dbReference>
<proteinExistence type="predicted"/>
<dbReference type="InterPro" id="IPR003781">
    <property type="entry name" value="CoA-bd"/>
</dbReference>
<dbReference type="GeneID" id="33559994"/>
<accession>A0A1Y1UHV4</accession>
<evidence type="ECO:0000313" key="3">
    <source>
        <dbReference type="Proteomes" id="UP000193218"/>
    </source>
</evidence>
<dbReference type="Proteomes" id="UP000193218">
    <property type="component" value="Unassembled WGS sequence"/>
</dbReference>
<dbReference type="Pfam" id="PF13380">
    <property type="entry name" value="CoA_binding_2"/>
    <property type="match status" value="1"/>
</dbReference>
<evidence type="ECO:0000313" key="2">
    <source>
        <dbReference type="EMBL" id="ORX37054.1"/>
    </source>
</evidence>
<organism evidence="2 3">
    <name type="scientific">Kockovaella imperatae</name>
    <dbReference type="NCBI Taxonomy" id="4999"/>
    <lineage>
        <taxon>Eukaryota</taxon>
        <taxon>Fungi</taxon>
        <taxon>Dikarya</taxon>
        <taxon>Basidiomycota</taxon>
        <taxon>Agaricomycotina</taxon>
        <taxon>Tremellomycetes</taxon>
        <taxon>Tremellales</taxon>
        <taxon>Cuniculitremaceae</taxon>
        <taxon>Kockovaella</taxon>
    </lineage>
</organism>
<dbReference type="Gene3D" id="3.40.50.720">
    <property type="entry name" value="NAD(P)-binding Rossmann-like Domain"/>
    <property type="match status" value="1"/>
</dbReference>
<dbReference type="STRING" id="4999.A0A1Y1UHV4"/>
<protein>
    <recommendedName>
        <fullName evidence="1">CoA-binding domain-containing protein</fullName>
    </recommendedName>
</protein>
<dbReference type="PANTHER" id="PTHR33303">
    <property type="entry name" value="CYTOPLASMIC PROTEIN-RELATED"/>
    <property type="match status" value="1"/>
</dbReference>
<comment type="caution">
    <text evidence="2">The sequence shown here is derived from an EMBL/GenBank/DDBJ whole genome shotgun (WGS) entry which is preliminary data.</text>
</comment>